<comment type="caution">
    <text evidence="1">The sequence shown here is derived from an EMBL/GenBank/DDBJ whole genome shotgun (WGS) entry which is preliminary data.</text>
</comment>
<reference evidence="1 2" key="1">
    <citation type="submission" date="2015-10" db="EMBL/GenBank/DDBJ databases">
        <title>Draft genome sequence of Streptomyces longwoodensis DSM 41677, type strain for the species Streptomyces longwoodensis.</title>
        <authorList>
            <person name="Ruckert C."/>
            <person name="Winkler A."/>
            <person name="Kalinowski J."/>
            <person name="Kampfer P."/>
            <person name="Glaeser S."/>
        </authorList>
    </citation>
    <scope>NUCLEOTIDE SEQUENCE [LARGE SCALE GENOMIC DNA]</scope>
    <source>
        <strain evidence="1 2">DSM 41677</strain>
    </source>
</reference>
<accession>A0A101R3M7</accession>
<dbReference type="STRING" id="68231.AQJ30_04120"/>
<name>A0A101R3M7_9ACTN</name>
<dbReference type="Proteomes" id="UP000053271">
    <property type="component" value="Unassembled WGS sequence"/>
</dbReference>
<dbReference type="AlphaFoldDB" id="A0A101R3M7"/>
<keyword evidence="2" id="KW-1185">Reference proteome</keyword>
<dbReference type="EMBL" id="LMWS01000005">
    <property type="protein sequence ID" value="KUN41077.1"/>
    <property type="molecule type" value="Genomic_DNA"/>
</dbReference>
<proteinExistence type="predicted"/>
<evidence type="ECO:0000313" key="2">
    <source>
        <dbReference type="Proteomes" id="UP000053271"/>
    </source>
</evidence>
<protein>
    <submittedName>
        <fullName evidence="1">Uncharacterized protein</fullName>
    </submittedName>
</protein>
<gene>
    <name evidence="1" type="ORF">AQJ30_04120</name>
</gene>
<sequence length="82" mass="8287">MPLAVSMTLATCPSTVYSVVLVGSWAELEPPLVIAATGAVWQTMSAHSGRPLQAPVPVAEVIDSVAMHVFALAVGLSAAGVS</sequence>
<organism evidence="1 2">
    <name type="scientific">Streptomyces longwoodensis</name>
    <dbReference type="NCBI Taxonomy" id="68231"/>
    <lineage>
        <taxon>Bacteria</taxon>
        <taxon>Bacillati</taxon>
        <taxon>Actinomycetota</taxon>
        <taxon>Actinomycetes</taxon>
        <taxon>Kitasatosporales</taxon>
        <taxon>Streptomycetaceae</taxon>
        <taxon>Streptomyces</taxon>
    </lineage>
</organism>
<evidence type="ECO:0000313" key="1">
    <source>
        <dbReference type="EMBL" id="KUN41077.1"/>
    </source>
</evidence>